<protein>
    <recommendedName>
        <fullName evidence="1">F-box protein At3g26010-like beta-propeller domain-containing protein</fullName>
    </recommendedName>
</protein>
<dbReference type="Pfam" id="PF24750">
    <property type="entry name" value="b-prop_At3g26010-like"/>
    <property type="match status" value="1"/>
</dbReference>
<dbReference type="PANTHER" id="PTHR33086">
    <property type="entry name" value="OS05G0468200 PROTEIN-RELATED"/>
    <property type="match status" value="1"/>
</dbReference>
<proteinExistence type="predicted"/>
<dbReference type="SUPFAM" id="SSF48452">
    <property type="entry name" value="TPR-like"/>
    <property type="match status" value="1"/>
</dbReference>
<dbReference type="Gene3D" id="1.25.40.10">
    <property type="entry name" value="Tetratricopeptide repeat domain"/>
    <property type="match status" value="1"/>
</dbReference>
<accession>A0A484L7V9</accession>
<dbReference type="Proteomes" id="UP000595140">
    <property type="component" value="Unassembled WGS sequence"/>
</dbReference>
<dbReference type="PANTHER" id="PTHR33086:SF51">
    <property type="entry name" value="OS06G0307900 PROTEIN"/>
    <property type="match status" value="1"/>
</dbReference>
<feature type="domain" description="F-box protein At3g26010-like beta-propeller" evidence="1">
    <location>
        <begin position="144"/>
        <end position="357"/>
    </location>
</feature>
<dbReference type="AlphaFoldDB" id="A0A484L7V9"/>
<organism evidence="2 3">
    <name type="scientific">Cuscuta campestris</name>
    <dbReference type="NCBI Taxonomy" id="132261"/>
    <lineage>
        <taxon>Eukaryota</taxon>
        <taxon>Viridiplantae</taxon>
        <taxon>Streptophyta</taxon>
        <taxon>Embryophyta</taxon>
        <taxon>Tracheophyta</taxon>
        <taxon>Spermatophyta</taxon>
        <taxon>Magnoliopsida</taxon>
        <taxon>eudicotyledons</taxon>
        <taxon>Gunneridae</taxon>
        <taxon>Pentapetalae</taxon>
        <taxon>asterids</taxon>
        <taxon>lamiids</taxon>
        <taxon>Solanales</taxon>
        <taxon>Convolvulaceae</taxon>
        <taxon>Cuscuteae</taxon>
        <taxon>Cuscuta</taxon>
        <taxon>Cuscuta subgen. Grammica</taxon>
        <taxon>Cuscuta sect. Cleistogrammica</taxon>
    </lineage>
</organism>
<reference evidence="2 3" key="1">
    <citation type="submission" date="2018-04" db="EMBL/GenBank/DDBJ databases">
        <authorList>
            <person name="Vogel A."/>
        </authorList>
    </citation>
    <scope>NUCLEOTIDE SEQUENCE [LARGE SCALE GENOMIC DNA]</scope>
</reference>
<dbReference type="OrthoDB" id="674184at2759"/>
<dbReference type="SMART" id="SM00028">
    <property type="entry name" value="TPR"/>
    <property type="match status" value="2"/>
</dbReference>
<name>A0A484L7V9_9ASTE</name>
<evidence type="ECO:0000259" key="1">
    <source>
        <dbReference type="Pfam" id="PF24750"/>
    </source>
</evidence>
<dbReference type="InterPro" id="IPR011990">
    <property type="entry name" value="TPR-like_helical_dom_sf"/>
</dbReference>
<sequence>MELRICSRISYSPRSSSVAPQNPSVASNAYPNVGVPSFRTPRFVASYASRSAPSWVAVDRVVRVEKGPKEFFLSLREPPDVSSLSVSPHLVEQDLVDFSSNQFPTAISGSGGFLLFSVARKRDPYSEKEKRPNFFSHERSYDTLALCNPITHQLIELPSSPNLLSSRAAIGFATRAAGPGGSVLDFVVVEYAPVIGSAAASLMIFSSETGKWEDKSANYMLGMHFWNPGGVFEFDGHLVWVDRSCGFIVWDDPFSREKVAQLRFIRLPQGCSRRFDTPNLSDERCAGAGDGCILYMELVESGEFLRLWQWKDYDNGKWDLVHKSSLKDIWFDDICFGRRLPKMTPQLLFNHPFDANVAFFNVGDVIYSVNVVDKKVLGRANPSRLTKDIWTFPFLLPSWPASFSPVLRCVLMSHIDQLHVASVAKDHGNKHFNDKSWNEAVTCYSQSIKHAPTAVAYANRAAAHLKLSEYKQTEADSTEALKLDDKYLKAYARRAIARKELGKLKEAEEDAKLCLKLNPNQSDIASLHAEITSSLEKAALKG</sequence>
<gene>
    <name evidence="2" type="ORF">CCAM_LOCUS14162</name>
</gene>
<dbReference type="EMBL" id="OOIL02001115">
    <property type="protein sequence ID" value="VFQ72386.1"/>
    <property type="molecule type" value="Genomic_DNA"/>
</dbReference>
<evidence type="ECO:0000313" key="3">
    <source>
        <dbReference type="Proteomes" id="UP000595140"/>
    </source>
</evidence>
<dbReference type="InterPro" id="IPR019734">
    <property type="entry name" value="TPR_rpt"/>
</dbReference>
<dbReference type="InterPro" id="IPR056592">
    <property type="entry name" value="Beta-prop_At3g26010-like"/>
</dbReference>
<evidence type="ECO:0000313" key="2">
    <source>
        <dbReference type="EMBL" id="VFQ72386.1"/>
    </source>
</evidence>
<keyword evidence="3" id="KW-1185">Reference proteome</keyword>